<dbReference type="RefSeq" id="WP_309854699.1">
    <property type="nucleotide sequence ID" value="NZ_JAVDQJ010000005.1"/>
</dbReference>
<organism evidence="1 2">
    <name type="scientific">Deinococcus soli</name>
    <name type="common">ex Cha et al. 2016</name>
    <dbReference type="NCBI Taxonomy" id="1309411"/>
    <lineage>
        <taxon>Bacteria</taxon>
        <taxon>Thermotogati</taxon>
        <taxon>Deinococcota</taxon>
        <taxon>Deinococci</taxon>
        <taxon>Deinococcales</taxon>
        <taxon>Deinococcaceae</taxon>
        <taxon>Deinococcus</taxon>
    </lineage>
</organism>
<evidence type="ECO:0000313" key="2">
    <source>
        <dbReference type="Proteomes" id="UP001185331"/>
    </source>
</evidence>
<reference evidence="1" key="1">
    <citation type="submission" date="2023-07" db="EMBL/GenBank/DDBJ databases">
        <title>Sorghum-associated microbial communities from plants grown in Nebraska, USA.</title>
        <authorList>
            <person name="Schachtman D."/>
        </authorList>
    </citation>
    <scope>NUCLEOTIDE SEQUENCE</scope>
    <source>
        <strain evidence="1">BE330</strain>
    </source>
</reference>
<sequence>MTQTDTRPAALPALIEDEADTLSVPFDLAATFSRLSDQAAAAYALHDYSRTDTADRLAEDTADDDTPNGAAVRAYYADKPDWQPHTHEPNGTNVSWKHEDLLTFLRASRPALHPFLDAVAARDAGEAHPDLDALLGTLSDEPPADSREPLTAYLLTVTRPGEEDPGALRALLEQAGYTVGPVTADTRYAEPALRTHHVRVRLGTDQYATWLIDATADTFDRHLASERAAYELLHPEHHPDDFEVRSVLVGGSRVR</sequence>
<dbReference type="EMBL" id="JAVDQK010000004">
    <property type="protein sequence ID" value="MDR6218320.1"/>
    <property type="molecule type" value="Genomic_DNA"/>
</dbReference>
<dbReference type="AlphaFoldDB" id="A0AAE3XDX4"/>
<evidence type="ECO:0000313" key="1">
    <source>
        <dbReference type="EMBL" id="MDR6218320.1"/>
    </source>
</evidence>
<proteinExistence type="predicted"/>
<accession>A0AAE3XDX4</accession>
<name>A0AAE3XDX4_9DEIO</name>
<protein>
    <submittedName>
        <fullName evidence="1">Uncharacterized protein</fullName>
    </submittedName>
</protein>
<dbReference type="Proteomes" id="UP001185331">
    <property type="component" value="Unassembled WGS sequence"/>
</dbReference>
<comment type="caution">
    <text evidence="1">The sequence shown here is derived from an EMBL/GenBank/DDBJ whole genome shotgun (WGS) entry which is preliminary data.</text>
</comment>
<gene>
    <name evidence="1" type="ORF">J2Y00_001883</name>
</gene>